<comment type="caution">
    <text evidence="1">The sequence shown here is derived from an EMBL/GenBank/DDBJ whole genome shotgun (WGS) entry which is preliminary data.</text>
</comment>
<accession>A0A6A9K7E1</accession>
<proteinExistence type="predicted"/>
<evidence type="ECO:0000313" key="1">
    <source>
        <dbReference type="EMBL" id="MUI59888.1"/>
    </source>
</evidence>
<protein>
    <submittedName>
        <fullName evidence="1">Uncharacterized protein</fullName>
    </submittedName>
</protein>
<reference evidence="1" key="1">
    <citation type="submission" date="2019-11" db="EMBL/GenBank/DDBJ databases">
        <title>Genomes of ocular Pseudomonas aeruginosa isolates.</title>
        <authorList>
            <person name="Khan M."/>
            <person name="Rice S.A."/>
            <person name="Willcox M.D.P."/>
            <person name="Stapleton F."/>
        </authorList>
    </citation>
    <scope>NUCLEOTIDE SEQUENCE</scope>
    <source>
        <strain evidence="1">PA206</strain>
    </source>
</reference>
<dbReference type="AlphaFoldDB" id="A0A6A9K7E1"/>
<sequence>MSRHHDGAARVWMQGGRLCLGVGADYEVGGFFSGTVQVDENQVGLYAIQVSQQQAPAWVQSRPPGTLGAFVRLRSDTCVEYGRAIGSFDTQVPARRLEPGVYEVMLQAGDQKKRRAWFYKRFCLAGKDGEWSVSGVHRVEGTAEWRCDE</sequence>
<gene>
    <name evidence="1" type="ORF">GNQ20_18965</name>
</gene>
<organism evidence="1">
    <name type="scientific">Pseudomonas aeruginosa</name>
    <dbReference type="NCBI Taxonomy" id="287"/>
    <lineage>
        <taxon>Bacteria</taxon>
        <taxon>Pseudomonadati</taxon>
        <taxon>Pseudomonadota</taxon>
        <taxon>Gammaproteobacteria</taxon>
        <taxon>Pseudomonadales</taxon>
        <taxon>Pseudomonadaceae</taxon>
        <taxon>Pseudomonas</taxon>
    </lineage>
</organism>
<dbReference type="EMBL" id="WOAJ01000007">
    <property type="protein sequence ID" value="MUI59888.1"/>
    <property type="molecule type" value="Genomic_DNA"/>
</dbReference>
<name>A0A6A9K7E1_PSEAI</name>